<evidence type="ECO:0000313" key="2">
    <source>
        <dbReference type="Proteomes" id="UP000602510"/>
    </source>
</evidence>
<dbReference type="EMBL" id="WSZM01000282">
    <property type="protein sequence ID" value="KAF4036040.1"/>
    <property type="molecule type" value="Genomic_DNA"/>
</dbReference>
<dbReference type="AlphaFoldDB" id="A0A833T0Y0"/>
<gene>
    <name evidence="1" type="ORF">GN244_ATG11856</name>
</gene>
<reference evidence="1" key="1">
    <citation type="submission" date="2020-04" db="EMBL/GenBank/DDBJ databases">
        <title>Hybrid Assembly of Korean Phytophthora infestans isolates.</title>
        <authorList>
            <person name="Prokchorchik M."/>
            <person name="Lee Y."/>
            <person name="Seo J."/>
            <person name="Cho J.-H."/>
            <person name="Park Y.-E."/>
            <person name="Jang D.-C."/>
            <person name="Im J.-S."/>
            <person name="Choi J.-G."/>
            <person name="Park H.-J."/>
            <person name="Lee G.-B."/>
            <person name="Lee Y.-G."/>
            <person name="Hong S.-Y."/>
            <person name="Cho K."/>
            <person name="Sohn K.H."/>
        </authorList>
    </citation>
    <scope>NUCLEOTIDE SEQUENCE</scope>
    <source>
        <strain evidence="1">KR_1_A1</strain>
    </source>
</reference>
<comment type="caution">
    <text evidence="1">The sequence shown here is derived from an EMBL/GenBank/DDBJ whole genome shotgun (WGS) entry which is preliminary data.</text>
</comment>
<accession>A0A833T0Y0</accession>
<organism evidence="1 2">
    <name type="scientific">Phytophthora infestans</name>
    <name type="common">Potato late blight agent</name>
    <name type="synonym">Botrytis infestans</name>
    <dbReference type="NCBI Taxonomy" id="4787"/>
    <lineage>
        <taxon>Eukaryota</taxon>
        <taxon>Sar</taxon>
        <taxon>Stramenopiles</taxon>
        <taxon>Oomycota</taxon>
        <taxon>Peronosporomycetes</taxon>
        <taxon>Peronosporales</taxon>
        <taxon>Peronosporaceae</taxon>
        <taxon>Phytophthora</taxon>
    </lineage>
</organism>
<protein>
    <submittedName>
        <fullName evidence="1">Uncharacterized protein</fullName>
    </submittedName>
</protein>
<proteinExistence type="predicted"/>
<name>A0A833T0Y0_PHYIN</name>
<sequence length="89" mass="9480">MSLFGTSFKAKSPLDDSCHPWQESSIGLRAGGPADSQFLALLTSFDVKAEMPLWPGVKVQMPASPGVKAEVPPWPCDDHLLHPSAFGCG</sequence>
<dbReference type="Proteomes" id="UP000602510">
    <property type="component" value="Unassembled WGS sequence"/>
</dbReference>
<keyword evidence="2" id="KW-1185">Reference proteome</keyword>
<evidence type="ECO:0000313" key="1">
    <source>
        <dbReference type="EMBL" id="KAF4036040.1"/>
    </source>
</evidence>